<organism evidence="2 3">
    <name type="scientific">Lachnotalea glycerini</name>
    <dbReference type="NCBI Taxonomy" id="1763509"/>
    <lineage>
        <taxon>Bacteria</taxon>
        <taxon>Bacillati</taxon>
        <taxon>Bacillota</taxon>
        <taxon>Clostridia</taxon>
        <taxon>Lachnospirales</taxon>
        <taxon>Lachnospiraceae</taxon>
        <taxon>Lachnotalea</taxon>
    </lineage>
</organism>
<evidence type="ECO:0000313" key="2">
    <source>
        <dbReference type="EMBL" id="PXV85112.1"/>
    </source>
</evidence>
<keyword evidence="1" id="KW-0175">Coiled coil</keyword>
<dbReference type="AlphaFoldDB" id="A0A318EM62"/>
<proteinExistence type="predicted"/>
<name>A0A318EM62_9FIRM</name>
<feature type="coiled-coil region" evidence="1">
    <location>
        <begin position="47"/>
        <end position="74"/>
    </location>
</feature>
<gene>
    <name evidence="2" type="ORF">C8E03_11936</name>
</gene>
<dbReference type="RefSeq" id="WP_110291987.1">
    <property type="nucleotide sequence ID" value="NZ_QICS01000019.1"/>
</dbReference>
<reference evidence="2 3" key="1">
    <citation type="submission" date="2018-05" db="EMBL/GenBank/DDBJ databases">
        <title>Genomic Encyclopedia of Type Strains, Phase IV (KMG-IV): sequencing the most valuable type-strain genomes for metagenomic binning, comparative biology and taxonomic classification.</title>
        <authorList>
            <person name="Goeker M."/>
        </authorList>
    </citation>
    <scope>NUCLEOTIDE SEQUENCE [LARGE SCALE GENOMIC DNA]</scope>
    <source>
        <strain evidence="2 3">DSM 28816</strain>
    </source>
</reference>
<dbReference type="Proteomes" id="UP000247523">
    <property type="component" value="Unassembled WGS sequence"/>
</dbReference>
<sequence length="102" mass="11839">MLQVEKEHKRTTLISSKKEDLVNQIMHLEHNNNVLHDTINQQVENYKMMEKNIIKKLQERIASAEKVIVKESCDKLDEIANDTAEAFISAYQDAIEIIKETS</sequence>
<comment type="caution">
    <text evidence="2">The sequence shown here is derived from an EMBL/GenBank/DDBJ whole genome shotgun (WGS) entry which is preliminary data.</text>
</comment>
<evidence type="ECO:0000313" key="3">
    <source>
        <dbReference type="Proteomes" id="UP000247523"/>
    </source>
</evidence>
<accession>A0A318EM62</accession>
<evidence type="ECO:0000256" key="1">
    <source>
        <dbReference type="SAM" id="Coils"/>
    </source>
</evidence>
<protein>
    <submittedName>
        <fullName evidence="2">Uncharacterized protein</fullName>
    </submittedName>
</protein>
<dbReference type="EMBL" id="QICS01000019">
    <property type="protein sequence ID" value="PXV85112.1"/>
    <property type="molecule type" value="Genomic_DNA"/>
</dbReference>